<dbReference type="CDD" id="cd00407">
    <property type="entry name" value="Urease_beta"/>
    <property type="match status" value="1"/>
</dbReference>
<dbReference type="HAMAP" id="MF_01954">
    <property type="entry name" value="Urease_beta"/>
    <property type="match status" value="1"/>
</dbReference>
<dbReference type="UniPathway" id="UPA00258">
    <property type="reaction ID" value="UER00370"/>
</dbReference>
<evidence type="ECO:0000313" key="4">
    <source>
        <dbReference type="EMBL" id="MST82382.1"/>
    </source>
</evidence>
<dbReference type="RefSeq" id="WP_154458295.1">
    <property type="nucleotide sequence ID" value="NZ_VUMV01000006.1"/>
</dbReference>
<dbReference type="InterPro" id="IPR002019">
    <property type="entry name" value="Urease_beta-like"/>
</dbReference>
<evidence type="ECO:0000313" key="5">
    <source>
        <dbReference type="Proteomes" id="UP000466864"/>
    </source>
</evidence>
<dbReference type="FunFam" id="2.10.150.10:FF:000001">
    <property type="entry name" value="Urease subunit beta"/>
    <property type="match status" value="1"/>
</dbReference>
<keyword evidence="1 3" id="KW-0378">Hydrolase</keyword>
<name>A0A7X2P8W6_9FIRM</name>
<dbReference type="SUPFAM" id="SSF51278">
    <property type="entry name" value="Urease, beta-subunit"/>
    <property type="match status" value="1"/>
</dbReference>
<sequence length="118" mass="13328">MIPGEVHFSSDQPVPYNEGYEAVELEVTNVGDRAVQVGSEYHFYEANEQGLKFDREKAYGKRLDIAAGTAIRFEPGETRTVRLIDFGGKRRVFGFNNRVNGYLDKNKKAHSTDLEVKA</sequence>
<evidence type="ECO:0000256" key="1">
    <source>
        <dbReference type="ARBA" id="ARBA00022801"/>
    </source>
</evidence>
<reference evidence="4 5" key="1">
    <citation type="submission" date="2019-08" db="EMBL/GenBank/DDBJ databases">
        <title>In-depth cultivation of the pig gut microbiome towards novel bacterial diversity and tailored functional studies.</title>
        <authorList>
            <person name="Wylensek D."/>
            <person name="Hitch T.C.A."/>
            <person name="Clavel T."/>
        </authorList>
    </citation>
    <scope>NUCLEOTIDE SEQUENCE [LARGE SCALE GENOMIC DNA]</scope>
    <source>
        <strain evidence="4 5">Oil+RF-744-WCA-WT-13</strain>
    </source>
</reference>
<dbReference type="GO" id="GO:0009039">
    <property type="term" value="F:urease activity"/>
    <property type="evidence" value="ECO:0007669"/>
    <property type="project" value="UniProtKB-UniRule"/>
</dbReference>
<dbReference type="GO" id="GO:0043419">
    <property type="term" value="P:urea catabolic process"/>
    <property type="evidence" value="ECO:0007669"/>
    <property type="project" value="UniProtKB-UniRule"/>
</dbReference>
<gene>
    <name evidence="3" type="primary">ureB</name>
    <name evidence="4" type="ORF">FYJ60_08655</name>
</gene>
<organism evidence="4 5">
    <name type="scientific">Bilifractor porci</name>
    <dbReference type="NCBI Taxonomy" id="2606636"/>
    <lineage>
        <taxon>Bacteria</taxon>
        <taxon>Bacillati</taxon>
        <taxon>Bacillota</taxon>
        <taxon>Clostridia</taxon>
        <taxon>Lachnospirales</taxon>
        <taxon>Lachnospiraceae</taxon>
        <taxon>Bilifractor</taxon>
    </lineage>
</organism>
<dbReference type="NCBIfam" id="TIGR00192">
    <property type="entry name" value="urease_beta"/>
    <property type="match status" value="1"/>
</dbReference>
<dbReference type="Pfam" id="PF00699">
    <property type="entry name" value="Urease_beta"/>
    <property type="match status" value="1"/>
</dbReference>
<dbReference type="EC" id="3.5.1.5" evidence="3"/>
<dbReference type="PANTHER" id="PTHR33569:SF1">
    <property type="entry name" value="UREASE"/>
    <property type="match status" value="1"/>
</dbReference>
<comment type="subcellular location">
    <subcellularLocation>
        <location evidence="3">Cytoplasm</location>
    </subcellularLocation>
</comment>
<dbReference type="EMBL" id="VUMV01000006">
    <property type="protein sequence ID" value="MST82382.1"/>
    <property type="molecule type" value="Genomic_DNA"/>
</dbReference>
<dbReference type="GO" id="GO:0035550">
    <property type="term" value="C:urease complex"/>
    <property type="evidence" value="ECO:0007669"/>
    <property type="project" value="InterPro"/>
</dbReference>
<comment type="similarity">
    <text evidence="3">Belongs to the urease beta subunit family.</text>
</comment>
<comment type="pathway">
    <text evidence="3">Nitrogen metabolism; urea degradation; CO(2) and NH(3) from urea (urease route): step 1/1.</text>
</comment>
<evidence type="ECO:0000256" key="2">
    <source>
        <dbReference type="ARBA" id="ARBA00047778"/>
    </source>
</evidence>
<comment type="subunit">
    <text evidence="3">Heterotrimer of UreA (gamma), UreB (beta) and UreC (alpha) subunits. Three heterotrimers associate to form the active enzyme.</text>
</comment>
<evidence type="ECO:0000256" key="3">
    <source>
        <dbReference type="HAMAP-Rule" id="MF_01954"/>
    </source>
</evidence>
<protein>
    <recommendedName>
        <fullName evidence="3">Urease subunit beta</fullName>
        <ecNumber evidence="3">3.5.1.5</ecNumber>
    </recommendedName>
    <alternativeName>
        <fullName evidence="3">Urea amidohydrolase subunit beta</fullName>
    </alternativeName>
</protein>
<keyword evidence="3" id="KW-0963">Cytoplasm</keyword>
<dbReference type="InterPro" id="IPR050069">
    <property type="entry name" value="Urease_subunit"/>
</dbReference>
<comment type="catalytic activity">
    <reaction evidence="2 3">
        <text>urea + 2 H2O + H(+) = hydrogencarbonate + 2 NH4(+)</text>
        <dbReference type="Rhea" id="RHEA:20557"/>
        <dbReference type="ChEBI" id="CHEBI:15377"/>
        <dbReference type="ChEBI" id="CHEBI:15378"/>
        <dbReference type="ChEBI" id="CHEBI:16199"/>
        <dbReference type="ChEBI" id="CHEBI:17544"/>
        <dbReference type="ChEBI" id="CHEBI:28938"/>
        <dbReference type="EC" id="3.5.1.5"/>
    </reaction>
</comment>
<dbReference type="Proteomes" id="UP000466864">
    <property type="component" value="Unassembled WGS sequence"/>
</dbReference>
<dbReference type="AlphaFoldDB" id="A0A7X2P8W6"/>
<accession>A0A7X2P8W6</accession>
<dbReference type="PANTHER" id="PTHR33569">
    <property type="entry name" value="UREASE"/>
    <property type="match status" value="1"/>
</dbReference>
<dbReference type="InterPro" id="IPR036461">
    <property type="entry name" value="Urease_betasu_sf"/>
</dbReference>
<keyword evidence="5" id="KW-1185">Reference proteome</keyword>
<proteinExistence type="inferred from homology"/>
<comment type="caution">
    <text evidence="4">The sequence shown here is derived from an EMBL/GenBank/DDBJ whole genome shotgun (WGS) entry which is preliminary data.</text>
</comment>
<dbReference type="NCBIfam" id="NF009682">
    <property type="entry name" value="PRK13203.1"/>
    <property type="match status" value="1"/>
</dbReference>
<dbReference type="Gene3D" id="2.10.150.10">
    <property type="entry name" value="Urease, beta subunit"/>
    <property type="match status" value="1"/>
</dbReference>